<dbReference type="SUPFAM" id="SSF52540">
    <property type="entry name" value="P-loop containing nucleoside triphosphate hydrolases"/>
    <property type="match status" value="1"/>
</dbReference>
<dbReference type="PANTHER" id="PTHR45703:SF1">
    <property type="entry name" value="DYNEINS HEAVY CHAIN"/>
    <property type="match status" value="1"/>
</dbReference>
<dbReference type="Proteomes" id="UP001162483">
    <property type="component" value="Unassembled WGS sequence"/>
</dbReference>
<dbReference type="Pfam" id="PF07728">
    <property type="entry name" value="AAA_5"/>
    <property type="match status" value="1"/>
</dbReference>
<name>A0ABN9DZ96_9NEOB</name>
<evidence type="ECO:0000313" key="3">
    <source>
        <dbReference type="Proteomes" id="UP001162483"/>
    </source>
</evidence>
<dbReference type="PANTHER" id="PTHR45703">
    <property type="entry name" value="DYNEIN HEAVY CHAIN"/>
    <property type="match status" value="1"/>
</dbReference>
<dbReference type="InterPro" id="IPR026983">
    <property type="entry name" value="DHC"/>
</dbReference>
<evidence type="ECO:0000259" key="1">
    <source>
        <dbReference type="Pfam" id="PF07728"/>
    </source>
</evidence>
<keyword evidence="3" id="KW-1185">Reference proteome</keyword>
<proteinExistence type="predicted"/>
<evidence type="ECO:0000313" key="2">
    <source>
        <dbReference type="EMBL" id="CAI9577869.1"/>
    </source>
</evidence>
<dbReference type="Gene3D" id="3.40.50.300">
    <property type="entry name" value="P-loop containing nucleotide triphosphate hydrolases"/>
    <property type="match status" value="1"/>
</dbReference>
<reference evidence="2" key="1">
    <citation type="submission" date="2023-05" db="EMBL/GenBank/DDBJ databases">
        <authorList>
            <person name="Stuckert A."/>
        </authorList>
    </citation>
    <scope>NUCLEOTIDE SEQUENCE</scope>
</reference>
<protein>
    <recommendedName>
        <fullName evidence="1">ATPase dynein-related AAA domain-containing protein</fullName>
    </recommendedName>
</protein>
<accession>A0ABN9DZ96</accession>
<feature type="domain" description="ATPase dynein-related AAA" evidence="1">
    <location>
        <begin position="2"/>
        <end position="144"/>
    </location>
</feature>
<comment type="caution">
    <text evidence="2">The sequence shown here is derived from an EMBL/GenBank/DDBJ whole genome shotgun (WGS) entry which is preliminary data.</text>
</comment>
<dbReference type="InterPro" id="IPR027417">
    <property type="entry name" value="P-loop_NTPase"/>
</dbReference>
<dbReference type="EMBL" id="CATNWA010014953">
    <property type="protein sequence ID" value="CAI9577869.1"/>
    <property type="molecule type" value="Genomic_DNA"/>
</dbReference>
<dbReference type="InterPro" id="IPR011704">
    <property type="entry name" value="ATPase_dyneun-rel_AAA"/>
</dbReference>
<gene>
    <name evidence="2" type="ORF">SPARVUS_LOCUS8784008</name>
</gene>
<organism evidence="2 3">
    <name type="scientific">Staurois parvus</name>
    <dbReference type="NCBI Taxonomy" id="386267"/>
    <lineage>
        <taxon>Eukaryota</taxon>
        <taxon>Metazoa</taxon>
        <taxon>Chordata</taxon>
        <taxon>Craniata</taxon>
        <taxon>Vertebrata</taxon>
        <taxon>Euteleostomi</taxon>
        <taxon>Amphibia</taxon>
        <taxon>Batrachia</taxon>
        <taxon>Anura</taxon>
        <taxon>Neobatrachia</taxon>
        <taxon>Ranoidea</taxon>
        <taxon>Ranidae</taxon>
        <taxon>Staurois</taxon>
    </lineage>
</organism>
<sequence length="144" mass="15870">MDLCLIGSPLGGKTAALKVLAGALKDLETKGLMDEHGVDYIFINPKAITIGQLYGSFDPVSHEWIDGVLSNVFRNHATCTTKSRKWCIFDGPVDAVWVENMNTVLDDNKKLCLMSGEIIQMNPQQNMIFEVLDLEQASPATVSR</sequence>